<dbReference type="PANTHER" id="PTHR42954">
    <property type="entry name" value="FE(2+) TRANSPORT PROTEIN A"/>
    <property type="match status" value="1"/>
</dbReference>
<dbReference type="InterPro" id="IPR052713">
    <property type="entry name" value="FeoA"/>
</dbReference>
<dbReference type="EMBL" id="CP020991">
    <property type="protein sequence ID" value="AUO18596.1"/>
    <property type="molecule type" value="Genomic_DNA"/>
</dbReference>
<dbReference type="InterPro" id="IPR007167">
    <property type="entry name" value="Fe-transptr_FeoA-like"/>
</dbReference>
<keyword evidence="1" id="KW-0408">Iron</keyword>
<dbReference type="Gene3D" id="2.30.30.90">
    <property type="match status" value="1"/>
</dbReference>
<feature type="domain" description="Ferrous iron transporter FeoA-like" evidence="2">
    <location>
        <begin position="18"/>
        <end position="92"/>
    </location>
</feature>
<dbReference type="KEGG" id="mpec:B9O19_00412"/>
<dbReference type="RefSeq" id="WP_102364887.1">
    <property type="nucleotide sequence ID" value="NZ_DBGCRN010000033.1"/>
</dbReference>
<dbReference type="GO" id="GO:0046914">
    <property type="term" value="F:transition metal ion binding"/>
    <property type="evidence" value="ECO:0007669"/>
    <property type="project" value="InterPro"/>
</dbReference>
<proteinExistence type="predicted"/>
<dbReference type="SMART" id="SM00899">
    <property type="entry name" value="FeoA"/>
    <property type="match status" value="1"/>
</dbReference>
<dbReference type="SUPFAM" id="SSF50037">
    <property type="entry name" value="C-terminal domain of transcriptional repressors"/>
    <property type="match status" value="1"/>
</dbReference>
<dbReference type="PANTHER" id="PTHR42954:SF2">
    <property type="entry name" value="FE(2+) TRANSPORT PROTEIN A"/>
    <property type="match status" value="1"/>
</dbReference>
<gene>
    <name evidence="3" type="ORF">B9O19_00412</name>
</gene>
<protein>
    <submittedName>
        <fullName evidence="3">Ferrous iron transport protein</fullName>
    </submittedName>
</protein>
<dbReference type="Proteomes" id="UP000235589">
    <property type="component" value="Chromosome"/>
</dbReference>
<dbReference type="AlphaFoldDB" id="A0A2K9NZZ0"/>
<evidence type="ECO:0000313" key="4">
    <source>
        <dbReference type="Proteomes" id="UP000235589"/>
    </source>
</evidence>
<organism evidence="3 4">
    <name type="scientific">Monoglobus pectinilyticus</name>
    <dbReference type="NCBI Taxonomy" id="1981510"/>
    <lineage>
        <taxon>Bacteria</taxon>
        <taxon>Bacillati</taxon>
        <taxon>Bacillota</taxon>
        <taxon>Clostridia</taxon>
        <taxon>Monoglobales</taxon>
        <taxon>Monoglobaceae</taxon>
        <taxon>Monoglobus</taxon>
    </lineage>
</organism>
<keyword evidence="4" id="KW-1185">Reference proteome</keyword>
<evidence type="ECO:0000313" key="3">
    <source>
        <dbReference type="EMBL" id="AUO18596.1"/>
    </source>
</evidence>
<dbReference type="InterPro" id="IPR008988">
    <property type="entry name" value="Transcriptional_repressor_C"/>
</dbReference>
<sequence>MIVEKGDNMSENSEYQIFPLNKLVPGETAIIVKIDSEIKEHKNHLINLGFMPGEKITPVFKSPLGDPIAYIIGRSIRIALREREAKKIFVTGDLYETEMV</sequence>
<reference evidence="3 4" key="1">
    <citation type="submission" date="2017-04" db="EMBL/GenBank/DDBJ databases">
        <title>Monoglobus pectinilyticus 14 draft genome.</title>
        <authorList>
            <person name="Kim C."/>
            <person name="Rosendale D.I."/>
            <person name="Kelly W.J."/>
            <person name="Tannock G.W."/>
            <person name="Patchett M.L."/>
            <person name="Jordens J.Z."/>
        </authorList>
    </citation>
    <scope>NUCLEOTIDE SEQUENCE [LARGE SCALE GENOMIC DNA]</scope>
    <source>
        <strain evidence="3 4">14</strain>
    </source>
</reference>
<dbReference type="InterPro" id="IPR038157">
    <property type="entry name" value="FeoA_core_dom"/>
</dbReference>
<name>A0A2K9NZZ0_9FIRM</name>
<accession>A0A2K9NZZ0</accession>
<evidence type="ECO:0000259" key="2">
    <source>
        <dbReference type="SMART" id="SM00899"/>
    </source>
</evidence>
<evidence type="ECO:0000256" key="1">
    <source>
        <dbReference type="ARBA" id="ARBA00023004"/>
    </source>
</evidence>
<dbReference type="Pfam" id="PF04023">
    <property type="entry name" value="FeoA"/>
    <property type="match status" value="1"/>
</dbReference>